<organism evidence="9 10">
    <name type="scientific">Aquisalimonas asiatica</name>
    <dbReference type="NCBI Taxonomy" id="406100"/>
    <lineage>
        <taxon>Bacteria</taxon>
        <taxon>Pseudomonadati</taxon>
        <taxon>Pseudomonadota</taxon>
        <taxon>Gammaproteobacteria</taxon>
        <taxon>Chromatiales</taxon>
        <taxon>Ectothiorhodospiraceae</taxon>
        <taxon>Aquisalimonas</taxon>
    </lineage>
</organism>
<dbReference type="Pfam" id="PF01145">
    <property type="entry name" value="Band_7"/>
    <property type="match status" value="1"/>
</dbReference>
<keyword evidence="4" id="KW-1003">Cell membrane</keyword>
<proteinExistence type="inferred from homology"/>
<keyword evidence="5" id="KW-0472">Membrane</keyword>
<evidence type="ECO:0000256" key="3">
    <source>
        <dbReference type="ARBA" id="ARBA00007161"/>
    </source>
</evidence>
<dbReference type="GO" id="GO:0005886">
    <property type="term" value="C:plasma membrane"/>
    <property type="evidence" value="ECO:0007669"/>
    <property type="project" value="UniProtKB-SubCell"/>
</dbReference>
<evidence type="ECO:0000256" key="2">
    <source>
        <dbReference type="ARBA" id="ARBA00004236"/>
    </source>
</evidence>
<accession>A0A1H8VHU4</accession>
<evidence type="ECO:0000256" key="1">
    <source>
        <dbReference type="ARBA" id="ARBA00004167"/>
    </source>
</evidence>
<evidence type="ECO:0000256" key="6">
    <source>
        <dbReference type="SAM" id="MobiDB-lite"/>
    </source>
</evidence>
<reference evidence="9 10" key="1">
    <citation type="submission" date="2016-10" db="EMBL/GenBank/DDBJ databases">
        <authorList>
            <person name="de Groot N.N."/>
        </authorList>
    </citation>
    <scope>NUCLEOTIDE SEQUENCE [LARGE SCALE GENOMIC DNA]</scope>
    <source>
        <strain evidence="9 10">CGMCC 1.6291</strain>
    </source>
</reference>
<feature type="compositionally biased region" description="Acidic residues" evidence="6">
    <location>
        <begin position="534"/>
        <end position="551"/>
    </location>
</feature>
<dbReference type="Pfam" id="PF15975">
    <property type="entry name" value="Flot"/>
    <property type="match status" value="1"/>
</dbReference>
<feature type="domain" description="Flotillin C-terminal" evidence="8">
    <location>
        <begin position="388"/>
        <end position="517"/>
    </location>
</feature>
<dbReference type="Gene3D" id="3.30.479.30">
    <property type="entry name" value="Band 7 domain"/>
    <property type="match status" value="1"/>
</dbReference>
<comment type="subcellular location">
    <subcellularLocation>
        <location evidence="2">Cell membrane</location>
    </subcellularLocation>
    <subcellularLocation>
        <location evidence="1">Membrane</location>
        <topology evidence="1">Single-pass membrane protein</topology>
    </subcellularLocation>
</comment>
<dbReference type="PANTHER" id="PTHR13806:SF31">
    <property type="entry name" value="FLOTILLIN-LIKE PROTEIN 1-RELATED"/>
    <property type="match status" value="1"/>
</dbReference>
<dbReference type="AlphaFoldDB" id="A0A1H8VHU4"/>
<sequence length="569" mass="61164">MPAVLTVPFIVLCALFGAILVIASLYKKVPRGIALVRTGMGGRKVIIDGGCLKLPVFHEARSVNLSTVQLTVRRTGEDALITKDSLRVDATVDFYVSVEESDEGVAQAARTLGDRTFDPDKLRELIEGKLVDALRAVAAEQNMMDLHENRQDFVQRVQEIVASDLSKNGLQLEAVSLSGLDPTPTENLDPNNMFNATALKITAERCATETQARAEADANAQIAEAQQTARAEQESIRSRETVERSEIDKERSVAIYQSESNAEARKAETASNQAAETAELEKDEVLRARGIERDRNLKISEQEQRIAVAEKSESESRAQAQAETAREARVVAEEAVRTAQEQAAAERQKAIAVTNAQEAAEVDATQVRVSANAKREATELEAQGRRQAAEQDRAAAEFEAEATRAKKTAEAEGIRAVNEAKNTLSSGLIAHAERLRELEVAPDVLRELVGPFEGVGENMRSVFIHGLGGNANGATSDGSAASGGGQPRSVMEDLFGQLMNYSTVGPALKEIGGQVGIDLAETLRNGSLQRINDAAEDDAADEQVGDDDAELPDGQQRAAKPDSQTSSPA</sequence>
<evidence type="ECO:0000259" key="8">
    <source>
        <dbReference type="Pfam" id="PF15975"/>
    </source>
</evidence>
<evidence type="ECO:0000313" key="10">
    <source>
        <dbReference type="Proteomes" id="UP000199657"/>
    </source>
</evidence>
<dbReference type="InterPro" id="IPR036013">
    <property type="entry name" value="Band_7/SPFH_dom_sf"/>
</dbReference>
<keyword evidence="10" id="KW-1185">Reference proteome</keyword>
<evidence type="ECO:0000259" key="7">
    <source>
        <dbReference type="Pfam" id="PF01145"/>
    </source>
</evidence>
<feature type="region of interest" description="Disordered" evidence="6">
    <location>
        <begin position="306"/>
        <end position="325"/>
    </location>
</feature>
<feature type="compositionally biased region" description="Basic and acidic residues" evidence="6">
    <location>
        <begin position="231"/>
        <end position="252"/>
    </location>
</feature>
<dbReference type="Proteomes" id="UP000199657">
    <property type="component" value="Unassembled WGS sequence"/>
</dbReference>
<dbReference type="PANTHER" id="PTHR13806">
    <property type="entry name" value="FLOTILLIN-RELATED"/>
    <property type="match status" value="1"/>
</dbReference>
<feature type="region of interest" description="Disordered" evidence="6">
    <location>
        <begin position="223"/>
        <end position="281"/>
    </location>
</feature>
<dbReference type="SUPFAM" id="SSF117892">
    <property type="entry name" value="Band 7/SPFH domain"/>
    <property type="match status" value="1"/>
</dbReference>
<name>A0A1H8VHU4_9GAMM</name>
<dbReference type="InterPro" id="IPR001107">
    <property type="entry name" value="Band_7"/>
</dbReference>
<protein>
    <submittedName>
        <fullName evidence="9">Uncharacterized membrane protein YqiK, contains Band7/PHB/SPFH domain</fullName>
    </submittedName>
</protein>
<comment type="similarity">
    <text evidence="3">Belongs to the band 7/mec-2 family. Flotillin subfamily.</text>
</comment>
<gene>
    <name evidence="9" type="ORF">SAMN04488052_11294</name>
</gene>
<dbReference type="RefSeq" id="WP_091646119.1">
    <property type="nucleotide sequence ID" value="NZ_FOEG01000012.1"/>
</dbReference>
<dbReference type="CDD" id="cd03399">
    <property type="entry name" value="SPFH_flotillin"/>
    <property type="match status" value="1"/>
</dbReference>
<feature type="domain" description="Band 7" evidence="7">
    <location>
        <begin position="28"/>
        <end position="218"/>
    </location>
</feature>
<evidence type="ECO:0000256" key="5">
    <source>
        <dbReference type="ARBA" id="ARBA00023136"/>
    </source>
</evidence>
<evidence type="ECO:0000313" key="9">
    <source>
        <dbReference type="EMBL" id="SEP14996.1"/>
    </source>
</evidence>
<feature type="compositionally biased region" description="Basic and acidic residues" evidence="6">
    <location>
        <begin position="306"/>
        <end position="316"/>
    </location>
</feature>
<dbReference type="EMBL" id="FOEG01000012">
    <property type="protein sequence ID" value="SEP14996.1"/>
    <property type="molecule type" value="Genomic_DNA"/>
</dbReference>
<dbReference type="STRING" id="406100.SAMN04488052_11294"/>
<dbReference type="InterPro" id="IPR031905">
    <property type="entry name" value="Flotillin_C"/>
</dbReference>
<feature type="region of interest" description="Disordered" evidence="6">
    <location>
        <begin position="530"/>
        <end position="569"/>
    </location>
</feature>
<evidence type="ECO:0000256" key="4">
    <source>
        <dbReference type="ARBA" id="ARBA00022475"/>
    </source>
</evidence>
<dbReference type="InterPro" id="IPR027705">
    <property type="entry name" value="Flotillin_fam"/>
</dbReference>
<dbReference type="OrthoDB" id="9815577at2"/>